<dbReference type="GO" id="GO:0009055">
    <property type="term" value="F:electron transfer activity"/>
    <property type="evidence" value="ECO:0007669"/>
    <property type="project" value="InterPro"/>
</dbReference>
<protein>
    <submittedName>
        <fullName evidence="9">Cytochrome c4</fullName>
    </submittedName>
</protein>
<keyword evidence="3" id="KW-0349">Heme</keyword>
<dbReference type="GO" id="GO:0005506">
    <property type="term" value="F:iron ion binding"/>
    <property type="evidence" value="ECO:0007669"/>
    <property type="project" value="InterPro"/>
</dbReference>
<evidence type="ECO:0000256" key="6">
    <source>
        <dbReference type="ARBA" id="ARBA00022982"/>
    </source>
</evidence>
<dbReference type="InterPro" id="IPR036909">
    <property type="entry name" value="Cyt_c-like_dom_sf"/>
</dbReference>
<dbReference type="PANTHER" id="PTHR33751:SF9">
    <property type="entry name" value="CYTOCHROME C4"/>
    <property type="match status" value="1"/>
</dbReference>
<organism evidence="9">
    <name type="scientific">hydrothermal vent metagenome</name>
    <dbReference type="NCBI Taxonomy" id="652676"/>
    <lineage>
        <taxon>unclassified sequences</taxon>
        <taxon>metagenomes</taxon>
        <taxon>ecological metagenomes</taxon>
    </lineage>
</organism>
<evidence type="ECO:0000313" key="9">
    <source>
        <dbReference type="EMBL" id="VAX01951.1"/>
    </source>
</evidence>
<evidence type="ECO:0000256" key="2">
    <source>
        <dbReference type="ARBA" id="ARBA00022448"/>
    </source>
</evidence>
<keyword evidence="6" id="KW-0249">Electron transport</keyword>
<dbReference type="InterPro" id="IPR009056">
    <property type="entry name" value="Cyt_c-like_dom"/>
</dbReference>
<evidence type="ECO:0000256" key="7">
    <source>
        <dbReference type="ARBA" id="ARBA00023004"/>
    </source>
</evidence>
<dbReference type="Pfam" id="PF00034">
    <property type="entry name" value="Cytochrom_C"/>
    <property type="match status" value="1"/>
</dbReference>
<comment type="subcellular location">
    <subcellularLocation>
        <location evidence="1">Periplasm</location>
    </subcellularLocation>
</comment>
<dbReference type="AlphaFoldDB" id="A0A3B1AJR1"/>
<dbReference type="GO" id="GO:0042597">
    <property type="term" value="C:periplasmic space"/>
    <property type="evidence" value="ECO:0007669"/>
    <property type="project" value="UniProtKB-SubCell"/>
</dbReference>
<sequence>CHGQDAMGDDALGTPRLAGQGYVFLVKQLEDYATDKRMDTTMYIMNTNAKGLSAQDRVDVSAYAASLSKELVSSDMAQVKELGNPVGVRHLGKGIVMYGAVSRGIPSCYSCHGFNGRGAAPIYPMIGGQKYVYLVNQLKKWRDGSRANDAMGQMQAVAKNLTDEDIYNVATYLTSAPRTTMGNSRVPGDYPDH</sequence>
<evidence type="ECO:0000256" key="4">
    <source>
        <dbReference type="ARBA" id="ARBA00022723"/>
    </source>
</evidence>
<reference evidence="9" key="1">
    <citation type="submission" date="2018-06" db="EMBL/GenBank/DDBJ databases">
        <authorList>
            <person name="Zhirakovskaya E."/>
        </authorList>
    </citation>
    <scope>NUCLEOTIDE SEQUENCE</scope>
</reference>
<dbReference type="Gene3D" id="1.10.760.10">
    <property type="entry name" value="Cytochrome c-like domain"/>
    <property type="match status" value="2"/>
</dbReference>
<dbReference type="EMBL" id="UOFV01000280">
    <property type="protein sequence ID" value="VAX01951.1"/>
    <property type="molecule type" value="Genomic_DNA"/>
</dbReference>
<dbReference type="GO" id="GO:0020037">
    <property type="term" value="F:heme binding"/>
    <property type="evidence" value="ECO:0007669"/>
    <property type="project" value="InterPro"/>
</dbReference>
<keyword evidence="7" id="KW-0408">Iron</keyword>
<keyword evidence="2" id="KW-0813">Transport</keyword>
<dbReference type="InterPro" id="IPR050597">
    <property type="entry name" value="Cytochrome_c_Oxidase_Subunit"/>
</dbReference>
<evidence type="ECO:0000259" key="8">
    <source>
        <dbReference type="PROSITE" id="PS51007"/>
    </source>
</evidence>
<dbReference type="PANTHER" id="PTHR33751">
    <property type="entry name" value="CBB3-TYPE CYTOCHROME C OXIDASE SUBUNIT FIXP"/>
    <property type="match status" value="1"/>
</dbReference>
<evidence type="ECO:0000256" key="5">
    <source>
        <dbReference type="ARBA" id="ARBA00022764"/>
    </source>
</evidence>
<feature type="domain" description="Cytochrome c" evidence="8">
    <location>
        <begin position="87"/>
        <end position="177"/>
    </location>
</feature>
<gene>
    <name evidence="9" type="ORF">MNBD_GAMMA19-1085</name>
</gene>
<dbReference type="PROSITE" id="PS51007">
    <property type="entry name" value="CYTC"/>
    <property type="match status" value="1"/>
</dbReference>
<evidence type="ECO:0000256" key="1">
    <source>
        <dbReference type="ARBA" id="ARBA00004418"/>
    </source>
</evidence>
<keyword evidence="5" id="KW-0574">Periplasm</keyword>
<evidence type="ECO:0000256" key="3">
    <source>
        <dbReference type="ARBA" id="ARBA00022617"/>
    </source>
</evidence>
<proteinExistence type="predicted"/>
<dbReference type="SUPFAM" id="SSF46626">
    <property type="entry name" value="Cytochrome c"/>
    <property type="match status" value="2"/>
</dbReference>
<accession>A0A3B1AJR1</accession>
<dbReference type="InterPro" id="IPR024167">
    <property type="entry name" value="Cytochrome_c4-like"/>
</dbReference>
<dbReference type="PIRSF" id="PIRSF000005">
    <property type="entry name" value="Cytochrome_c4"/>
    <property type="match status" value="1"/>
</dbReference>
<name>A0A3B1AJR1_9ZZZZ</name>
<feature type="non-terminal residue" evidence="9">
    <location>
        <position position="1"/>
    </location>
</feature>
<keyword evidence="4" id="KW-0479">Metal-binding</keyword>